<dbReference type="EMBL" id="RDQO01000007">
    <property type="protein sequence ID" value="RMX03071.1"/>
    <property type="molecule type" value="Genomic_DNA"/>
</dbReference>
<sequence>MRLEQIVQRSPLLAQLAQQAGQAARLLELVRPLLPVALRSTVQAGPVEGEQWCLIVPNSAAAAKLRHLSPDLLAHLQAHWQAQRAASAPGQDPASALPTLPRITQLRLRIGSAQGQPPVAGEQK</sequence>
<evidence type="ECO:0000313" key="2">
    <source>
        <dbReference type="Proteomes" id="UP000278006"/>
    </source>
</evidence>
<proteinExistence type="predicted"/>
<accession>A0A3M6QK37</accession>
<dbReference type="Proteomes" id="UP000278006">
    <property type="component" value="Unassembled WGS sequence"/>
</dbReference>
<dbReference type="OrthoDB" id="9155022at2"/>
<comment type="caution">
    <text evidence="1">The sequence shown here is derived from an EMBL/GenBank/DDBJ whole genome shotgun (WGS) entry which is preliminary data.</text>
</comment>
<dbReference type="Pfam" id="PF05258">
    <property type="entry name" value="DciA"/>
    <property type="match status" value="1"/>
</dbReference>
<name>A0A3M6QK37_9BURK</name>
<dbReference type="InterPro" id="IPR007922">
    <property type="entry name" value="DciA-like"/>
</dbReference>
<keyword evidence="2" id="KW-1185">Reference proteome</keyword>
<organism evidence="1 2">
    <name type="scientific">Corticibacter populi</name>
    <dbReference type="NCBI Taxonomy" id="1550736"/>
    <lineage>
        <taxon>Bacteria</taxon>
        <taxon>Pseudomonadati</taxon>
        <taxon>Pseudomonadota</taxon>
        <taxon>Betaproteobacteria</taxon>
        <taxon>Burkholderiales</taxon>
        <taxon>Comamonadaceae</taxon>
        <taxon>Corticibacter</taxon>
    </lineage>
</organism>
<evidence type="ECO:0000313" key="1">
    <source>
        <dbReference type="EMBL" id="RMX03071.1"/>
    </source>
</evidence>
<protein>
    <submittedName>
        <fullName evidence="1">DUF721 domain-containing protein</fullName>
    </submittedName>
</protein>
<reference evidence="1 2" key="1">
    <citation type="submission" date="2018-10" db="EMBL/GenBank/DDBJ databases">
        <title>Draft genome of Cortibacter populi DSM10536.</title>
        <authorList>
            <person name="Bernier A.-M."/>
            <person name="Bernard K."/>
        </authorList>
    </citation>
    <scope>NUCLEOTIDE SEQUENCE [LARGE SCALE GENOMIC DNA]</scope>
    <source>
        <strain evidence="1 2">DSM 105136</strain>
    </source>
</reference>
<dbReference type="AlphaFoldDB" id="A0A3M6QK37"/>
<gene>
    <name evidence="1" type="ORF">D8I35_17420</name>
</gene>